<dbReference type="Pfam" id="PF13855">
    <property type="entry name" value="LRR_8"/>
    <property type="match status" value="2"/>
</dbReference>
<name>A0A1J1IV58_9DIPT</name>
<keyword evidence="1" id="KW-0433">Leucine-rich repeat</keyword>
<evidence type="ECO:0000256" key="1">
    <source>
        <dbReference type="ARBA" id="ARBA00022614"/>
    </source>
</evidence>
<dbReference type="InterPro" id="IPR003591">
    <property type="entry name" value="Leu-rich_rpt_typical-subtyp"/>
</dbReference>
<keyword evidence="6" id="KW-1185">Reference proteome</keyword>
<dbReference type="InterPro" id="IPR050328">
    <property type="entry name" value="Dev_Immune_Receptor"/>
</dbReference>
<protein>
    <submittedName>
        <fullName evidence="5">CLUMA_CG016744, isoform A</fullName>
    </submittedName>
</protein>
<keyword evidence="2" id="KW-0732">Signal</keyword>
<dbReference type="OrthoDB" id="676979at2759"/>
<keyword evidence="3" id="KW-0677">Repeat</keyword>
<dbReference type="Gene3D" id="3.80.10.10">
    <property type="entry name" value="Ribonuclease Inhibitor"/>
    <property type="match status" value="1"/>
</dbReference>
<dbReference type="AlphaFoldDB" id="A0A1J1IV58"/>
<dbReference type="PANTHER" id="PTHR24373:SF275">
    <property type="entry name" value="TIR DOMAIN-CONTAINING PROTEIN"/>
    <property type="match status" value="1"/>
</dbReference>
<sequence length="450" mass="52505">MILIISVQGLNSECQTNDSSCLDINIVITYSGVEIDIIDKNIENIKELHIVKQIMKYFPTNLGKKFPSITNLHIQTSQLMKIERNNFQTIKQLNTLNLRDNELADIERETFDDLLLLEYLDLSDNKLKELDRRLFNKLTNLKTLILESNYIEEIDLNLFKNTRKLKTLSLSNNFLRKLPTYIFRNLNQMEELQLDDNDLVGLQNHLFENNKNLRKLTVANNVIQSIGKDNFELLSNLSEHNFLFNTCTHDLKPDYSIDELKLTIENNCTVDKDAEILWLNDEIVEIKRFKREDEEKLECAEIEQQRENDAIISNLTDIFNDLTNLKAQNEKLENQLLRTQTLILAEITGSKNVNRPTDELKKVSCDFYQLCYDFLKKVLTDLTEDGRQEIFTTFDEIRKAFSDGQSDISVKEFKPFFSDFQTTIEDAVSSFKARVKSNCELTISETQIFD</sequence>
<evidence type="ECO:0000313" key="5">
    <source>
        <dbReference type="EMBL" id="CRL03594.1"/>
    </source>
</evidence>
<keyword evidence="4" id="KW-0175">Coiled coil</keyword>
<dbReference type="SUPFAM" id="SSF52058">
    <property type="entry name" value="L domain-like"/>
    <property type="match status" value="1"/>
</dbReference>
<reference evidence="5 6" key="1">
    <citation type="submission" date="2015-04" db="EMBL/GenBank/DDBJ databases">
        <authorList>
            <person name="Syromyatnikov M.Y."/>
            <person name="Popov V.N."/>
        </authorList>
    </citation>
    <scope>NUCLEOTIDE SEQUENCE [LARGE SCALE GENOMIC DNA]</scope>
</reference>
<dbReference type="InterPro" id="IPR001611">
    <property type="entry name" value="Leu-rich_rpt"/>
</dbReference>
<dbReference type="EMBL" id="CVRI01000059">
    <property type="protein sequence ID" value="CRL03594.1"/>
    <property type="molecule type" value="Genomic_DNA"/>
</dbReference>
<dbReference type="STRING" id="568069.A0A1J1IV58"/>
<accession>A0A1J1IV58</accession>
<evidence type="ECO:0000256" key="3">
    <source>
        <dbReference type="ARBA" id="ARBA00022737"/>
    </source>
</evidence>
<organism evidence="5 6">
    <name type="scientific">Clunio marinus</name>
    <dbReference type="NCBI Taxonomy" id="568069"/>
    <lineage>
        <taxon>Eukaryota</taxon>
        <taxon>Metazoa</taxon>
        <taxon>Ecdysozoa</taxon>
        <taxon>Arthropoda</taxon>
        <taxon>Hexapoda</taxon>
        <taxon>Insecta</taxon>
        <taxon>Pterygota</taxon>
        <taxon>Neoptera</taxon>
        <taxon>Endopterygota</taxon>
        <taxon>Diptera</taxon>
        <taxon>Nematocera</taxon>
        <taxon>Chironomoidea</taxon>
        <taxon>Chironomidae</taxon>
        <taxon>Clunio</taxon>
    </lineage>
</organism>
<gene>
    <name evidence="5" type="ORF">CLUMA_CG016744</name>
</gene>
<feature type="coiled-coil region" evidence="4">
    <location>
        <begin position="290"/>
        <end position="342"/>
    </location>
</feature>
<dbReference type="PANTHER" id="PTHR24373">
    <property type="entry name" value="SLIT RELATED LEUCINE-RICH REPEAT NEURONAL PROTEIN"/>
    <property type="match status" value="1"/>
</dbReference>
<evidence type="ECO:0000256" key="4">
    <source>
        <dbReference type="SAM" id="Coils"/>
    </source>
</evidence>
<evidence type="ECO:0000313" key="6">
    <source>
        <dbReference type="Proteomes" id="UP000183832"/>
    </source>
</evidence>
<evidence type="ECO:0000256" key="2">
    <source>
        <dbReference type="ARBA" id="ARBA00022729"/>
    </source>
</evidence>
<dbReference type="SMART" id="SM00369">
    <property type="entry name" value="LRR_TYP"/>
    <property type="match status" value="5"/>
</dbReference>
<dbReference type="Proteomes" id="UP000183832">
    <property type="component" value="Unassembled WGS sequence"/>
</dbReference>
<proteinExistence type="predicted"/>
<dbReference type="Pfam" id="PF00560">
    <property type="entry name" value="LRR_1"/>
    <property type="match status" value="1"/>
</dbReference>
<dbReference type="PROSITE" id="PS51450">
    <property type="entry name" value="LRR"/>
    <property type="match status" value="2"/>
</dbReference>
<dbReference type="InterPro" id="IPR032675">
    <property type="entry name" value="LRR_dom_sf"/>
</dbReference>